<dbReference type="EMBL" id="ALJD01000004">
    <property type="protein sequence ID" value="EJN59773.1"/>
    <property type="molecule type" value="Genomic_DNA"/>
</dbReference>
<dbReference type="AlphaFoldDB" id="J3A354"/>
<feature type="region of interest" description="Disordered" evidence="1">
    <location>
        <begin position="168"/>
        <end position="275"/>
    </location>
</feature>
<dbReference type="RefSeq" id="WP_009367010.1">
    <property type="nucleotide sequence ID" value="NZ_ALJD01000004.1"/>
</dbReference>
<protein>
    <submittedName>
        <fullName evidence="2">Uncharacterized protein</fullName>
    </submittedName>
</protein>
<feature type="compositionally biased region" description="Acidic residues" evidence="1">
    <location>
        <begin position="233"/>
        <end position="249"/>
    </location>
</feature>
<organism evidence="2 3">
    <name type="scientific">Halogranum salarium B-1</name>
    <dbReference type="NCBI Taxonomy" id="1210908"/>
    <lineage>
        <taxon>Archaea</taxon>
        <taxon>Methanobacteriati</taxon>
        <taxon>Methanobacteriota</taxon>
        <taxon>Stenosarchaea group</taxon>
        <taxon>Halobacteria</taxon>
        <taxon>Halobacteriales</taxon>
        <taxon>Haloferacaceae</taxon>
    </lineage>
</organism>
<dbReference type="eggNOG" id="arCOG06339">
    <property type="taxonomic scope" value="Archaea"/>
</dbReference>
<name>J3A354_9EURY</name>
<comment type="caution">
    <text evidence="2">The sequence shown here is derived from an EMBL/GenBank/DDBJ whole genome shotgun (WGS) entry which is preliminary data.</text>
</comment>
<sequence>MNAHRKVSTLAITMMLVLAGLTGAAGTVVAQSAGNAGNTGTGDTVSAAGNVAVTVEQVGNASGAVVTVTDGDVPVENATVDVTSDTTYAGTGTYQTGAEGTVSLPAPAETTTVTVTATSGNHSATTTAELEALTFESFGQRVSYFVHGLLDGQRTEGGIGQFVSEFVKTHNPSNDNKPDHAGKPDKAGKPDHAGQNGEKDKAGKPENAGEKGNEDKQTGKPDHANGKDKAKDDESEEEQTDDAQADESDSDRRPDRGNGNGNEKGPKALAAPLTN</sequence>
<dbReference type="Proteomes" id="UP000007813">
    <property type="component" value="Unassembled WGS sequence"/>
</dbReference>
<accession>J3A354</accession>
<gene>
    <name evidence="2" type="ORF">HSB1_19310</name>
</gene>
<feature type="compositionally biased region" description="Basic and acidic residues" evidence="1">
    <location>
        <begin position="176"/>
        <end position="232"/>
    </location>
</feature>
<proteinExistence type="predicted"/>
<reference evidence="2 3" key="1">
    <citation type="journal article" date="2012" name="J. Bacteriol.">
        <title>Draft Genome Sequence of the Extremely Halophilic Archaeon Halogranum salarium B-1T.</title>
        <authorList>
            <person name="Kim K.K."/>
            <person name="Lee K.C."/>
            <person name="Lee J.S."/>
        </authorList>
    </citation>
    <scope>NUCLEOTIDE SEQUENCE [LARGE SCALE GENOMIC DNA]</scope>
    <source>
        <strain evidence="2 3">B-1</strain>
    </source>
</reference>
<dbReference type="OrthoDB" id="308458at2157"/>
<evidence type="ECO:0000256" key="1">
    <source>
        <dbReference type="SAM" id="MobiDB-lite"/>
    </source>
</evidence>
<evidence type="ECO:0000313" key="3">
    <source>
        <dbReference type="Proteomes" id="UP000007813"/>
    </source>
</evidence>
<evidence type="ECO:0000313" key="2">
    <source>
        <dbReference type="EMBL" id="EJN59773.1"/>
    </source>
</evidence>